<gene>
    <name evidence="3" type="ORF">DFO73_113114</name>
</gene>
<protein>
    <submittedName>
        <fullName evidence="3">YfkD-like protein</fullName>
    </submittedName>
</protein>
<organism evidence="3 4">
    <name type="scientific">Cytobacillus oceanisediminis</name>
    <dbReference type="NCBI Taxonomy" id="665099"/>
    <lineage>
        <taxon>Bacteria</taxon>
        <taxon>Bacillati</taxon>
        <taxon>Bacillota</taxon>
        <taxon>Bacilli</taxon>
        <taxon>Bacillales</taxon>
        <taxon>Bacillaceae</taxon>
        <taxon>Cytobacillus</taxon>
    </lineage>
</organism>
<feature type="chain" id="PRO_5039625663" evidence="2">
    <location>
        <begin position="22"/>
        <end position="273"/>
    </location>
</feature>
<reference evidence="3 4" key="1">
    <citation type="submission" date="2018-05" db="EMBL/GenBank/DDBJ databases">
        <title>Freshwater and sediment microbial communities from various areas in North America, analyzing microbe dynamics in response to fracking.</title>
        <authorList>
            <person name="Lamendella R."/>
        </authorList>
    </citation>
    <scope>NUCLEOTIDE SEQUENCE [LARGE SCALE GENOMIC DNA]</scope>
    <source>
        <strain evidence="3 4">15_TX</strain>
    </source>
</reference>
<evidence type="ECO:0000313" key="3">
    <source>
        <dbReference type="EMBL" id="PWW25515.1"/>
    </source>
</evidence>
<comment type="caution">
    <text evidence="3">The sequence shown here is derived from an EMBL/GenBank/DDBJ whole genome shotgun (WGS) entry which is preliminary data.</text>
</comment>
<feature type="signal peptide" evidence="2">
    <location>
        <begin position="1"/>
        <end position="21"/>
    </location>
</feature>
<proteinExistence type="predicted"/>
<dbReference type="Proteomes" id="UP000247150">
    <property type="component" value="Unassembled WGS sequence"/>
</dbReference>
<keyword evidence="2" id="KW-0732">Signal</keyword>
<dbReference type="Pfam" id="PF14167">
    <property type="entry name" value="YfkD"/>
    <property type="match status" value="1"/>
</dbReference>
<dbReference type="EMBL" id="QGTW01000013">
    <property type="protein sequence ID" value="PWW25515.1"/>
    <property type="molecule type" value="Genomic_DNA"/>
</dbReference>
<feature type="region of interest" description="Disordered" evidence="1">
    <location>
        <begin position="27"/>
        <end position="63"/>
    </location>
</feature>
<evidence type="ECO:0000313" key="4">
    <source>
        <dbReference type="Proteomes" id="UP000247150"/>
    </source>
</evidence>
<name>A0A2V2ZMK7_9BACI</name>
<sequence length="273" mass="30517">MKKYVSILFLGLILMLSFHPAAEAQKGAEKPAKQPQKSISVPNSVLNVTKENTYPNPAQDMPTLQPSELAQQLIDSSKVKIENPDLIRMLNETSVSSTPFAIGYRAIVYLGQWPLNYESSETSPNWEYQKINTNYFDNRGGKAPYQIHYVQEAQKVVHGGLTAKVPNAEDVKKMMLLKAMEKSGLPLAFETIIGAGTKKDHIYNIPPKRLGYLYGYAPAINEKGKVTYGEVYLMLKGNKRMIVIKNVTSQGIGAWIPIQDHVTFGFVVSERPR</sequence>
<evidence type="ECO:0000256" key="2">
    <source>
        <dbReference type="SAM" id="SignalP"/>
    </source>
</evidence>
<dbReference type="InterPro" id="IPR025548">
    <property type="entry name" value="YfkD"/>
</dbReference>
<feature type="compositionally biased region" description="Polar residues" evidence="1">
    <location>
        <begin position="35"/>
        <end position="63"/>
    </location>
</feature>
<dbReference type="OrthoDB" id="2690238at2"/>
<evidence type="ECO:0000256" key="1">
    <source>
        <dbReference type="SAM" id="MobiDB-lite"/>
    </source>
</evidence>
<dbReference type="AlphaFoldDB" id="A0A2V2ZMK7"/>
<accession>A0A2V2ZMK7</accession>
<dbReference type="RefSeq" id="WP_110066710.1">
    <property type="nucleotide sequence ID" value="NZ_QGTW01000013.1"/>
</dbReference>